<evidence type="ECO:0000313" key="5">
    <source>
        <dbReference type="Proteomes" id="UP000813461"/>
    </source>
</evidence>
<gene>
    <name evidence="4" type="ORF">FB567DRAFT_170246</name>
</gene>
<dbReference type="AlphaFoldDB" id="A0A8K0RGZ1"/>
<dbReference type="GO" id="GO:0016491">
    <property type="term" value="F:oxidoreductase activity"/>
    <property type="evidence" value="ECO:0007669"/>
    <property type="project" value="UniProtKB-KW"/>
</dbReference>
<dbReference type="PANTHER" id="PTHR47706">
    <property type="entry name" value="NMRA-LIKE FAMILY PROTEIN"/>
    <property type="match status" value="1"/>
</dbReference>
<evidence type="ECO:0000313" key="4">
    <source>
        <dbReference type="EMBL" id="KAH7093232.1"/>
    </source>
</evidence>
<evidence type="ECO:0000256" key="2">
    <source>
        <dbReference type="ARBA" id="ARBA00023002"/>
    </source>
</evidence>
<dbReference type="OrthoDB" id="5283654at2759"/>
<evidence type="ECO:0000259" key="3">
    <source>
        <dbReference type="Pfam" id="PF05368"/>
    </source>
</evidence>
<keyword evidence="1" id="KW-0521">NADP</keyword>
<dbReference type="Gene3D" id="3.40.50.720">
    <property type="entry name" value="NAD(P)-binding Rossmann-like Domain"/>
    <property type="match status" value="1"/>
</dbReference>
<dbReference type="InterPro" id="IPR008030">
    <property type="entry name" value="NmrA-like"/>
</dbReference>
<dbReference type="InterPro" id="IPR051609">
    <property type="entry name" value="NmrA/Isoflavone_reductase-like"/>
</dbReference>
<protein>
    <recommendedName>
        <fullName evidence="3">NmrA-like domain-containing protein</fullName>
    </recommendedName>
</protein>
<dbReference type="EMBL" id="JAGMVJ010000002">
    <property type="protein sequence ID" value="KAH7093232.1"/>
    <property type="molecule type" value="Genomic_DNA"/>
</dbReference>
<keyword evidence="5" id="KW-1185">Reference proteome</keyword>
<name>A0A8K0RGZ1_9PLEO</name>
<dbReference type="Proteomes" id="UP000813461">
    <property type="component" value="Unassembled WGS sequence"/>
</dbReference>
<dbReference type="PANTHER" id="PTHR47706:SF6">
    <property type="entry name" value="NMRA-LIKE FAMILY PROTEIN (AFU_ORTHOLOGUE AFUA_6G00280)"/>
    <property type="match status" value="1"/>
</dbReference>
<keyword evidence="2" id="KW-0560">Oxidoreductase</keyword>
<dbReference type="SUPFAM" id="SSF51735">
    <property type="entry name" value="NAD(P)-binding Rossmann-fold domains"/>
    <property type="match status" value="1"/>
</dbReference>
<comment type="caution">
    <text evidence="4">The sequence shown here is derived from an EMBL/GenBank/DDBJ whole genome shotgun (WGS) entry which is preliminary data.</text>
</comment>
<sequence length="354" mass="39141">MSSPTLQTTHILLLGAGELGTAFLTHLRPLLNIHITIGIRTPSKYTHLVSPTTPPSNRNMSLTSIDLTAPSSTLSQTFSHFDVIISATGFAQSPASIVKLAEEVLEAGRIRQARLQSQMPSNPETKEKDSKIWFFPWQWGVDYDITGDGQGLMPLFGAQRDVRNLLRREADEAGVKWTVVSTGIFMSFLFEAFWGIVDHSNDSSATPSLKQSGAGKGDANGSVTVHALRDWEHKVTVTDVDDIARVLARIISGDVDAENKILYTAGETVSYADLADIVERVSGKNVIREVWDLDQLEEEVKRHPEDGIKKYRLVFAREGVWWDKKGTVNEELGMNLLGVEEYARELFGSSSRGV</sequence>
<feature type="domain" description="NmrA-like" evidence="3">
    <location>
        <begin position="135"/>
        <end position="294"/>
    </location>
</feature>
<dbReference type="Pfam" id="PF05368">
    <property type="entry name" value="NmrA"/>
    <property type="match status" value="1"/>
</dbReference>
<evidence type="ECO:0000256" key="1">
    <source>
        <dbReference type="ARBA" id="ARBA00022857"/>
    </source>
</evidence>
<accession>A0A8K0RGZ1</accession>
<reference evidence="4" key="1">
    <citation type="journal article" date="2021" name="Nat. Commun.">
        <title>Genetic determinants of endophytism in the Arabidopsis root mycobiome.</title>
        <authorList>
            <person name="Mesny F."/>
            <person name="Miyauchi S."/>
            <person name="Thiergart T."/>
            <person name="Pickel B."/>
            <person name="Atanasova L."/>
            <person name="Karlsson M."/>
            <person name="Huettel B."/>
            <person name="Barry K.W."/>
            <person name="Haridas S."/>
            <person name="Chen C."/>
            <person name="Bauer D."/>
            <person name="Andreopoulos W."/>
            <person name="Pangilinan J."/>
            <person name="LaButti K."/>
            <person name="Riley R."/>
            <person name="Lipzen A."/>
            <person name="Clum A."/>
            <person name="Drula E."/>
            <person name="Henrissat B."/>
            <person name="Kohler A."/>
            <person name="Grigoriev I.V."/>
            <person name="Martin F.M."/>
            <person name="Hacquard S."/>
        </authorList>
    </citation>
    <scope>NUCLEOTIDE SEQUENCE</scope>
    <source>
        <strain evidence="4">MPI-SDFR-AT-0120</strain>
    </source>
</reference>
<proteinExistence type="predicted"/>
<organism evidence="4 5">
    <name type="scientific">Paraphoma chrysanthemicola</name>
    <dbReference type="NCBI Taxonomy" id="798071"/>
    <lineage>
        <taxon>Eukaryota</taxon>
        <taxon>Fungi</taxon>
        <taxon>Dikarya</taxon>
        <taxon>Ascomycota</taxon>
        <taxon>Pezizomycotina</taxon>
        <taxon>Dothideomycetes</taxon>
        <taxon>Pleosporomycetidae</taxon>
        <taxon>Pleosporales</taxon>
        <taxon>Pleosporineae</taxon>
        <taxon>Phaeosphaeriaceae</taxon>
        <taxon>Paraphoma</taxon>
    </lineage>
</organism>
<dbReference type="InterPro" id="IPR036291">
    <property type="entry name" value="NAD(P)-bd_dom_sf"/>
</dbReference>